<gene>
    <name evidence="1" type="primary">ORF101_2</name>
</gene>
<dbReference type="GeneID" id="55751454"/>
<organism evidence="1">
    <name type="scientific">Anthoceros punctatus</name>
    <name type="common">Hornwort</name>
    <dbReference type="NCBI Taxonomy" id="3234"/>
    <lineage>
        <taxon>Eukaryota</taxon>
        <taxon>Viridiplantae</taxon>
        <taxon>Streptophyta</taxon>
        <taxon>Embryophyta</taxon>
        <taxon>Anthocerotophyta</taxon>
        <taxon>Anthocerotopsida</taxon>
        <taxon>Anthocerotidae</taxon>
        <taxon>Anthocerotales</taxon>
        <taxon>Anthocerotaceae</taxon>
        <taxon>Anthoceros</taxon>
    </lineage>
</organism>
<evidence type="ECO:0000313" key="1">
    <source>
        <dbReference type="EMBL" id="QKD76606.1"/>
    </source>
</evidence>
<geneLocation type="mitochondrion" evidence="1"/>
<reference evidence="1" key="1">
    <citation type="submission" date="2019-10" db="EMBL/GenBank/DDBJ databases">
        <authorList>
            <person name="Robison T.A."/>
            <person name="Li F.-W."/>
        </authorList>
    </citation>
    <scope>NUCLEOTIDE SEQUENCE</scope>
</reference>
<keyword evidence="1" id="KW-0496">Mitochondrion</keyword>
<accession>A0A6M8B179</accession>
<name>A0A6M8B179_ANTPU</name>
<reference evidence="1" key="2">
    <citation type="journal article" date="2020" name="Nat. Plants">
        <title>Anthoceros genomes illuminate the origin of land plants and the unique biology of hornworts.</title>
        <authorList>
            <person name="Li F.W."/>
            <person name="Nishiyama T."/>
            <person name="Waller M."/>
            <person name="Frangedakis E."/>
            <person name="Keller J."/>
            <person name="Li Z."/>
            <person name="Fernandez-Pozo N."/>
            <person name="Barker M.S."/>
            <person name="Bennett T."/>
            <person name="Blazquez M.A."/>
            <person name="Cheng S."/>
            <person name="Cuming A.C."/>
            <person name="de Vries J."/>
            <person name="de Vries S."/>
            <person name="Delaux P.M."/>
            <person name="Diop I.S."/>
            <person name="Harrison C.J."/>
            <person name="Hauser D."/>
            <person name="Hernandez-Garcia J."/>
            <person name="Kirbis A."/>
            <person name="Meeks J.C."/>
            <person name="Monte I."/>
            <person name="Mutte S.K."/>
            <person name="Neubauer A."/>
            <person name="Quandt D."/>
            <person name="Robison T."/>
            <person name="Shimamura M."/>
            <person name="Rensing S.A."/>
            <person name="Villarreal J.C."/>
            <person name="Weijers D."/>
            <person name="Wicke S."/>
            <person name="Wong G.K."/>
            <person name="Sakakibara K."/>
            <person name="Szovenyi P."/>
        </authorList>
    </citation>
    <scope>NUCLEOTIDE SEQUENCE</scope>
</reference>
<sequence>MSRRLLLALRFFPGLRFGRRMNPGAKPAKRPSIAVGGGKDLRAVTAPRAERMKVAWQFVLLSRLLHGLRCLSLFSPKSKGHRWLLLPLPLIKVRRFLFSSSFFL</sequence>
<dbReference type="EMBL" id="MN544312">
    <property type="protein sequence ID" value="QKD76606.1"/>
    <property type="molecule type" value="Genomic_DNA"/>
</dbReference>
<protein>
    <submittedName>
        <fullName evidence="1">Uncharacterized protein</fullName>
    </submittedName>
</protein>
<dbReference type="RefSeq" id="YP_009863150.1">
    <property type="nucleotide sequence ID" value="NC_049003.1"/>
</dbReference>
<dbReference type="AlphaFoldDB" id="A0A6M8B179"/>
<proteinExistence type="predicted"/>